<dbReference type="SUPFAM" id="SSF53335">
    <property type="entry name" value="S-adenosyl-L-methionine-dependent methyltransferases"/>
    <property type="match status" value="1"/>
</dbReference>
<evidence type="ECO:0000313" key="4">
    <source>
        <dbReference type="EMBL" id="MDK9580981.1"/>
    </source>
</evidence>
<dbReference type="InterPro" id="IPR041698">
    <property type="entry name" value="Methyltransf_25"/>
</dbReference>
<comment type="caution">
    <text evidence="4">The sequence shown here is derived from an EMBL/GenBank/DDBJ whole genome shotgun (WGS) entry which is preliminary data.</text>
</comment>
<evidence type="ECO:0000256" key="1">
    <source>
        <dbReference type="ARBA" id="ARBA00022603"/>
    </source>
</evidence>
<dbReference type="PANTHER" id="PTHR43861">
    <property type="entry name" value="TRANS-ACONITATE 2-METHYLTRANSFERASE-RELATED"/>
    <property type="match status" value="1"/>
</dbReference>
<name>A0ABT7HKC2_9FUSO</name>
<dbReference type="GO" id="GO:0032259">
    <property type="term" value="P:methylation"/>
    <property type="evidence" value="ECO:0007669"/>
    <property type="project" value="UniProtKB-KW"/>
</dbReference>
<dbReference type="Gene3D" id="2.20.25.110">
    <property type="entry name" value="S-adenosyl-L-methionine-dependent methyltransferases"/>
    <property type="match status" value="1"/>
</dbReference>
<dbReference type="RefSeq" id="WP_285153213.1">
    <property type="nucleotide sequence ID" value="NZ_JASSPP010000009.1"/>
</dbReference>
<protein>
    <submittedName>
        <fullName evidence="4">Methyltransferase domain-containing protein</fullName>
    </submittedName>
</protein>
<evidence type="ECO:0000259" key="3">
    <source>
        <dbReference type="Pfam" id="PF13649"/>
    </source>
</evidence>
<keyword evidence="5" id="KW-1185">Reference proteome</keyword>
<dbReference type="PANTHER" id="PTHR43861:SF1">
    <property type="entry name" value="TRANS-ACONITATE 2-METHYLTRANSFERASE"/>
    <property type="match status" value="1"/>
</dbReference>
<dbReference type="EMBL" id="JASSPP010000009">
    <property type="protein sequence ID" value="MDK9580981.1"/>
    <property type="molecule type" value="Genomic_DNA"/>
</dbReference>
<keyword evidence="1 4" id="KW-0489">Methyltransferase</keyword>
<reference evidence="4 5" key="1">
    <citation type="submission" date="2023-06" db="EMBL/GenBank/DDBJ databases">
        <title>Antibody response to the Sneathia vaginalis cytopathogenic toxin A during pregnancy.</title>
        <authorList>
            <person name="Mccoy Z.T."/>
            <person name="Serrano M.G."/>
            <person name="Spaine K."/>
            <person name="Edwards D.J."/>
            <person name="Buck G.A."/>
            <person name="Jefferson K."/>
        </authorList>
    </citation>
    <scope>NUCLEOTIDE SEQUENCE [LARGE SCALE GENOMIC DNA]</scope>
    <source>
        <strain evidence="4 5">CCUG 42621</strain>
    </source>
</reference>
<sequence length="229" mass="27527">MHDDFARIYDEFTKDVDYNSWYKFLRKYIKKGNILDIGCGTASLTKLFYEDGFDIIGLDISKSMLEVARKKASQIPYFCMDIQKNKLDKKFKYIMCNFDTVNYLKDFSSFIKHCSQMQDNNGILIFDIVSEEIFDEIFENDLFIDEEENYTAIWRHEKKKKNIHNIDIDLFIKQGELYRKYVEHYTKYIYEMEEIIEVLNNNSYILYDVAKNSKYGEARIFVIAKKREI</sequence>
<dbReference type="CDD" id="cd02440">
    <property type="entry name" value="AdoMet_MTases"/>
    <property type="match status" value="1"/>
</dbReference>
<organism evidence="4 5">
    <name type="scientific">Sneathia sanguinegens</name>
    <dbReference type="NCBI Taxonomy" id="40543"/>
    <lineage>
        <taxon>Bacteria</taxon>
        <taxon>Fusobacteriati</taxon>
        <taxon>Fusobacteriota</taxon>
        <taxon>Fusobacteriia</taxon>
        <taxon>Fusobacteriales</taxon>
        <taxon>Leptotrichiaceae</taxon>
        <taxon>Sneathia</taxon>
    </lineage>
</organism>
<proteinExistence type="predicted"/>
<dbReference type="Proteomes" id="UP001225134">
    <property type="component" value="Unassembled WGS sequence"/>
</dbReference>
<dbReference type="InterPro" id="IPR029063">
    <property type="entry name" value="SAM-dependent_MTases_sf"/>
</dbReference>
<accession>A0ABT7HKC2</accession>
<evidence type="ECO:0000256" key="2">
    <source>
        <dbReference type="ARBA" id="ARBA00022679"/>
    </source>
</evidence>
<dbReference type="Pfam" id="PF13649">
    <property type="entry name" value="Methyltransf_25"/>
    <property type="match status" value="1"/>
</dbReference>
<dbReference type="Gene3D" id="3.40.50.150">
    <property type="entry name" value="Vaccinia Virus protein VP39"/>
    <property type="match status" value="1"/>
</dbReference>
<gene>
    <name evidence="4" type="ORF">QQA45_05640</name>
</gene>
<dbReference type="GO" id="GO:0008168">
    <property type="term" value="F:methyltransferase activity"/>
    <property type="evidence" value="ECO:0007669"/>
    <property type="project" value="UniProtKB-KW"/>
</dbReference>
<keyword evidence="2" id="KW-0808">Transferase</keyword>
<evidence type="ECO:0000313" key="5">
    <source>
        <dbReference type="Proteomes" id="UP001225134"/>
    </source>
</evidence>
<feature type="domain" description="Methyltransferase" evidence="3">
    <location>
        <begin position="34"/>
        <end position="121"/>
    </location>
</feature>